<accession>A0AAQ3Y7D7</accession>
<dbReference type="EMBL" id="CP147244">
    <property type="protein sequence ID" value="WYK00909.1"/>
    <property type="molecule type" value="Genomic_DNA"/>
</dbReference>
<dbReference type="PROSITE" id="PS51755">
    <property type="entry name" value="OMPR_PHOB"/>
    <property type="match status" value="1"/>
</dbReference>
<dbReference type="CDD" id="cd00383">
    <property type="entry name" value="trans_reg_C"/>
    <property type="match status" value="1"/>
</dbReference>
<sequence>MFNIGIIQFKESYITKKYEKYLSHKYELVSSEDTMSNLNKLQAIVAFENEISDVTKLCEMILAVREQSDCYIFIVSTNPNDTGKMIYLRLGVDFVFTENHHELEEILLVMNNTFSRNRKEVIRVSNEDKKEMKSSKLFLIHSNFSVLIEGVREVALTRLEFQTLNLLAEKPKVAFSYEEIYRELYQEKLEGNRTYRVANIIFHLRKKIEVSTNRPMYIKTVRSKGYMLDI</sequence>
<organism evidence="6 7">
    <name type="scientific">Candidatus Enterococcus palustris</name>
    <dbReference type="NCBI Taxonomy" id="1834189"/>
    <lineage>
        <taxon>Bacteria</taxon>
        <taxon>Bacillati</taxon>
        <taxon>Bacillota</taxon>
        <taxon>Bacilli</taxon>
        <taxon>Lactobacillales</taxon>
        <taxon>Enterococcaceae</taxon>
        <taxon>Enterococcus</taxon>
    </lineage>
</organism>
<keyword evidence="7" id="KW-1185">Reference proteome</keyword>
<feature type="domain" description="OmpR/PhoB-type" evidence="5">
    <location>
        <begin position="129"/>
        <end position="230"/>
    </location>
</feature>
<dbReference type="Gene3D" id="1.10.10.10">
    <property type="entry name" value="Winged helix-like DNA-binding domain superfamily/Winged helix DNA-binding domain"/>
    <property type="match status" value="1"/>
</dbReference>
<protein>
    <recommendedName>
        <fullName evidence="5">OmpR/PhoB-type domain-containing protein</fullName>
    </recommendedName>
</protein>
<evidence type="ECO:0000256" key="3">
    <source>
        <dbReference type="ARBA" id="ARBA00023163"/>
    </source>
</evidence>
<reference evidence="6" key="1">
    <citation type="submission" date="2017-05" db="EMBL/GenBank/DDBJ databases">
        <authorList>
            <consortium name="The Broad Institute Genomics Platform"/>
            <consortium name="The Broad Institute Genomic Center for Infectious Diseases"/>
            <person name="Earl A."/>
            <person name="Manson A."/>
            <person name="Schwartman J."/>
            <person name="Gilmore M."/>
            <person name="Abouelleil A."/>
            <person name="Cao P."/>
            <person name="Chapman S."/>
            <person name="Cusick C."/>
            <person name="Shea T."/>
            <person name="Young S."/>
            <person name="Neafsey D."/>
            <person name="Nusbaum C."/>
            <person name="Birren B."/>
        </authorList>
    </citation>
    <scope>NUCLEOTIDE SEQUENCE</scope>
    <source>
        <strain evidence="6">7F3_DIV0205</strain>
    </source>
</reference>
<dbReference type="GO" id="GO:0000160">
    <property type="term" value="P:phosphorelay signal transduction system"/>
    <property type="evidence" value="ECO:0007669"/>
    <property type="project" value="InterPro"/>
</dbReference>
<dbReference type="SMART" id="SM00862">
    <property type="entry name" value="Trans_reg_C"/>
    <property type="match status" value="1"/>
</dbReference>
<evidence type="ECO:0000256" key="4">
    <source>
        <dbReference type="PROSITE-ProRule" id="PRU01091"/>
    </source>
</evidence>
<evidence type="ECO:0000259" key="5">
    <source>
        <dbReference type="PROSITE" id="PS51755"/>
    </source>
</evidence>
<gene>
    <name evidence="6" type="ORF">A5821_002035</name>
</gene>
<evidence type="ECO:0000313" key="7">
    <source>
        <dbReference type="Proteomes" id="UP000194948"/>
    </source>
</evidence>
<dbReference type="Proteomes" id="UP000194948">
    <property type="component" value="Chromosome"/>
</dbReference>
<dbReference type="InterPro" id="IPR016032">
    <property type="entry name" value="Sig_transdc_resp-reg_C-effctor"/>
</dbReference>
<dbReference type="Pfam" id="PF00486">
    <property type="entry name" value="Trans_reg_C"/>
    <property type="match status" value="1"/>
</dbReference>
<evidence type="ECO:0000256" key="1">
    <source>
        <dbReference type="ARBA" id="ARBA00023015"/>
    </source>
</evidence>
<keyword evidence="1" id="KW-0805">Transcription regulation</keyword>
<keyword evidence="2 4" id="KW-0238">DNA-binding</keyword>
<evidence type="ECO:0000256" key="2">
    <source>
        <dbReference type="ARBA" id="ARBA00023125"/>
    </source>
</evidence>
<dbReference type="InterPro" id="IPR036388">
    <property type="entry name" value="WH-like_DNA-bd_sf"/>
</dbReference>
<dbReference type="AlphaFoldDB" id="A0AAQ3Y7D7"/>
<dbReference type="SUPFAM" id="SSF46894">
    <property type="entry name" value="C-terminal effector domain of the bipartite response regulators"/>
    <property type="match status" value="1"/>
</dbReference>
<keyword evidence="3" id="KW-0804">Transcription</keyword>
<evidence type="ECO:0000313" key="6">
    <source>
        <dbReference type="EMBL" id="WYK00909.1"/>
    </source>
</evidence>
<proteinExistence type="predicted"/>
<dbReference type="InterPro" id="IPR001867">
    <property type="entry name" value="OmpR/PhoB-type_DNA-bd"/>
</dbReference>
<dbReference type="GO" id="GO:0003677">
    <property type="term" value="F:DNA binding"/>
    <property type="evidence" value="ECO:0007669"/>
    <property type="project" value="UniProtKB-UniRule"/>
</dbReference>
<feature type="DNA-binding region" description="OmpR/PhoB-type" evidence="4">
    <location>
        <begin position="129"/>
        <end position="230"/>
    </location>
</feature>
<name>A0AAQ3Y7D7_9ENTE</name>
<dbReference type="GO" id="GO:0006355">
    <property type="term" value="P:regulation of DNA-templated transcription"/>
    <property type="evidence" value="ECO:0007669"/>
    <property type="project" value="InterPro"/>
</dbReference>
<reference evidence="6" key="2">
    <citation type="submission" date="2024-03" db="EMBL/GenBank/DDBJ databases">
        <title>The Genome Sequence of Enterococcus sp. DIV0205d.</title>
        <authorList>
            <consortium name="The Broad Institute Genomics Platform"/>
            <consortium name="The Broad Institute Microbial Omics Core"/>
            <consortium name="The Broad Institute Genomic Center for Infectious Diseases"/>
            <person name="Earl A."/>
            <person name="Manson A."/>
            <person name="Gilmore M."/>
            <person name="Schwartman J."/>
            <person name="Shea T."/>
            <person name="Abouelleil A."/>
            <person name="Cao P."/>
            <person name="Chapman S."/>
            <person name="Cusick C."/>
            <person name="Young S."/>
            <person name="Neafsey D."/>
            <person name="Nusbaum C."/>
            <person name="Birren B."/>
        </authorList>
    </citation>
    <scope>NUCLEOTIDE SEQUENCE</scope>
    <source>
        <strain evidence="6">7F3_DIV0205</strain>
    </source>
</reference>